<evidence type="ECO:0000256" key="1">
    <source>
        <dbReference type="SAM" id="MobiDB-lite"/>
    </source>
</evidence>
<evidence type="ECO:0000313" key="3">
    <source>
        <dbReference type="Proteomes" id="UP000008495"/>
    </source>
</evidence>
<sequence>MRWRRYVGSARYAGSGWALVGSDAATLGAQVGWIMSPHGGPMAARTGKHIGPWPNSVKPNGHGWAMMFSRTSASRRLLSSAHARAAEVNRDENPERMTKELGEAPT</sequence>
<feature type="compositionally biased region" description="Basic and acidic residues" evidence="1">
    <location>
        <begin position="84"/>
        <end position="106"/>
    </location>
</feature>
<accession>K6UNL3</accession>
<comment type="caution">
    <text evidence="2">The sequence shown here is derived from an EMBL/GenBank/DDBJ whole genome shotgun (WGS) entry which is preliminary data.</text>
</comment>
<protein>
    <submittedName>
        <fullName evidence="2">Uncharacterized protein</fullName>
    </submittedName>
</protein>
<evidence type="ECO:0000313" key="2">
    <source>
        <dbReference type="EMBL" id="GAB79066.1"/>
    </source>
</evidence>
<name>K6UNL3_9MICO</name>
<gene>
    <name evidence="2" type="ORF">AUCHE_18_00670</name>
</gene>
<reference evidence="2 3" key="1">
    <citation type="submission" date="2012-08" db="EMBL/GenBank/DDBJ databases">
        <title>Whole genome shotgun sequence of Austwickia chelonae NBRC 105200.</title>
        <authorList>
            <person name="Yoshida I."/>
            <person name="Hosoyama A."/>
            <person name="Tsuchikane K."/>
            <person name="Katsumata H."/>
            <person name="Ando Y."/>
            <person name="Ohji S."/>
            <person name="Hamada M."/>
            <person name="Tamura T."/>
            <person name="Yamazoe A."/>
            <person name="Yamazaki S."/>
            <person name="Fujita N."/>
        </authorList>
    </citation>
    <scope>NUCLEOTIDE SEQUENCE [LARGE SCALE GENOMIC DNA]</scope>
    <source>
        <strain evidence="2 3">NBRC 105200</strain>
    </source>
</reference>
<dbReference type="AlphaFoldDB" id="K6UNL3"/>
<dbReference type="STRING" id="100225.SAMN05421595_2925"/>
<keyword evidence="3" id="KW-1185">Reference proteome</keyword>
<dbReference type="EMBL" id="BAGZ01000018">
    <property type="protein sequence ID" value="GAB79066.1"/>
    <property type="molecule type" value="Genomic_DNA"/>
</dbReference>
<organism evidence="2 3">
    <name type="scientific">Austwickia chelonae NBRC 105200</name>
    <dbReference type="NCBI Taxonomy" id="1184607"/>
    <lineage>
        <taxon>Bacteria</taxon>
        <taxon>Bacillati</taxon>
        <taxon>Actinomycetota</taxon>
        <taxon>Actinomycetes</taxon>
        <taxon>Micrococcales</taxon>
        <taxon>Dermatophilaceae</taxon>
        <taxon>Austwickia</taxon>
    </lineage>
</organism>
<proteinExistence type="predicted"/>
<dbReference type="Proteomes" id="UP000008495">
    <property type="component" value="Unassembled WGS sequence"/>
</dbReference>
<feature type="region of interest" description="Disordered" evidence="1">
    <location>
        <begin position="82"/>
        <end position="106"/>
    </location>
</feature>